<evidence type="ECO:0000313" key="1">
    <source>
        <dbReference type="EMBL" id="MEJ7138308.1"/>
    </source>
</evidence>
<name>A0ACC6P277_9BURK</name>
<accession>A0ACC6P277</accession>
<keyword evidence="2" id="KW-1185">Reference proteome</keyword>
<protein>
    <submittedName>
        <fullName evidence="1">FKBP-type peptidyl-prolyl cis-trans isomerase</fullName>
        <ecNumber evidence="1">5.2.1.8</ecNumber>
    </submittedName>
</protein>
<proteinExistence type="predicted"/>
<dbReference type="EMBL" id="JAWDIE010000009">
    <property type="protein sequence ID" value="MEJ7138308.1"/>
    <property type="molecule type" value="Genomic_DNA"/>
</dbReference>
<gene>
    <name evidence="1" type="ORF">RV045_07670</name>
</gene>
<dbReference type="Proteomes" id="UP001364695">
    <property type="component" value="Unassembled WGS sequence"/>
</dbReference>
<dbReference type="EC" id="5.2.1.8" evidence="1"/>
<keyword evidence="1" id="KW-0413">Isomerase</keyword>
<comment type="caution">
    <text evidence="1">The sequence shown here is derived from an EMBL/GenBank/DDBJ whole genome shotgun (WGS) entry which is preliminary data.</text>
</comment>
<organism evidence="1 2">
    <name type="scientific">Amphibiibacter pelophylacis</name>
    <dbReference type="NCBI Taxonomy" id="1799477"/>
    <lineage>
        <taxon>Bacteria</taxon>
        <taxon>Pseudomonadati</taxon>
        <taxon>Pseudomonadota</taxon>
        <taxon>Betaproteobacteria</taxon>
        <taxon>Burkholderiales</taxon>
        <taxon>Sphaerotilaceae</taxon>
        <taxon>Amphibiibacter</taxon>
    </lineage>
</organism>
<reference evidence="1" key="1">
    <citation type="submission" date="2023-10" db="EMBL/GenBank/DDBJ databases">
        <title>Amphibacter perezi, gen. nov., sp. nov. a novel taxa of the family Comamonadaceae, class Betaproteobacteria isolated from the skin microbiota of Pelophylax perezi from different populations.</title>
        <authorList>
            <person name="Costa S."/>
            <person name="Proenca D.N."/>
            <person name="Lopes I."/>
            <person name="Morais P.V."/>
        </authorList>
    </citation>
    <scope>NUCLEOTIDE SEQUENCE</scope>
    <source>
        <strain evidence="1">SL12-8</strain>
    </source>
</reference>
<sequence length="151" mass="15892">MSDTPPIIQPDSFLTLHYRLSDDSGRAVVDTFEGLPATLTLGDGALAPAIEAHLIGQAEGAQVDVTLPPGAAFGERNEGMIQRVSQQLLGTLSDATENYQVGDAVSFPAPDGSGVFGGVVREIGDGWTLFDFNHPLAGRGVRFEARILSVL</sequence>
<evidence type="ECO:0000313" key="2">
    <source>
        <dbReference type="Proteomes" id="UP001364695"/>
    </source>
</evidence>